<dbReference type="Proteomes" id="UP001597469">
    <property type="component" value="Unassembled WGS sequence"/>
</dbReference>
<evidence type="ECO:0000313" key="1">
    <source>
        <dbReference type="EMBL" id="MFD2572225.1"/>
    </source>
</evidence>
<evidence type="ECO:0000313" key="2">
    <source>
        <dbReference type="Proteomes" id="UP001597469"/>
    </source>
</evidence>
<sequence>MKNYLFTLLITSLLFYQCTQSKEVAPNAPNIDYDQESIELMKTLAPQIVGQWKLRQVKIKYQNYNTSQKELKIAKDTTLLDIATLTIVPAAVPRSSPRDFRRGEYDGTIKYGNKTYPVQFDMLANADWIINRKGPQTFFLFSYRFPNGSHLTEPEEAFLQKIGLVGDNFSLETTSKQSTMIWRGLNRGIEQIELVKQ</sequence>
<organism evidence="1 2">
    <name type="scientific">Spirosoma soli</name>
    <dbReference type="NCBI Taxonomy" id="1770529"/>
    <lineage>
        <taxon>Bacteria</taxon>
        <taxon>Pseudomonadati</taxon>
        <taxon>Bacteroidota</taxon>
        <taxon>Cytophagia</taxon>
        <taxon>Cytophagales</taxon>
        <taxon>Cytophagaceae</taxon>
        <taxon>Spirosoma</taxon>
    </lineage>
</organism>
<comment type="caution">
    <text evidence="1">The sequence shown here is derived from an EMBL/GenBank/DDBJ whole genome shotgun (WGS) entry which is preliminary data.</text>
</comment>
<reference evidence="2" key="1">
    <citation type="journal article" date="2019" name="Int. J. Syst. Evol. Microbiol.">
        <title>The Global Catalogue of Microorganisms (GCM) 10K type strain sequencing project: providing services to taxonomists for standard genome sequencing and annotation.</title>
        <authorList>
            <consortium name="The Broad Institute Genomics Platform"/>
            <consortium name="The Broad Institute Genome Sequencing Center for Infectious Disease"/>
            <person name="Wu L."/>
            <person name="Ma J."/>
        </authorList>
    </citation>
    <scope>NUCLEOTIDE SEQUENCE [LARGE SCALE GENOMIC DNA]</scope>
    <source>
        <strain evidence="2">KCTC 42805</strain>
    </source>
</reference>
<protein>
    <recommendedName>
        <fullName evidence="3">DUF5004 domain-containing protein</fullName>
    </recommendedName>
</protein>
<evidence type="ECO:0008006" key="3">
    <source>
        <dbReference type="Google" id="ProtNLM"/>
    </source>
</evidence>
<accession>A0ABW5M5F6</accession>
<gene>
    <name evidence="1" type="ORF">ACFSUS_16400</name>
</gene>
<proteinExistence type="predicted"/>
<dbReference type="EMBL" id="JBHULN010000009">
    <property type="protein sequence ID" value="MFD2572225.1"/>
    <property type="molecule type" value="Genomic_DNA"/>
</dbReference>
<dbReference type="RefSeq" id="WP_381524414.1">
    <property type="nucleotide sequence ID" value="NZ_JBHULN010000009.1"/>
</dbReference>
<name>A0ABW5M5F6_9BACT</name>
<keyword evidence="2" id="KW-1185">Reference proteome</keyword>